<feature type="domain" description="RRM" evidence="1">
    <location>
        <begin position="17"/>
        <end position="86"/>
    </location>
</feature>
<sequence>MADLLCYPHPLVTSNVLYVRDVPFRVKWDNLVTTFKACGPVSQLEVTTTKGTSKKNRCRTWAVCFQDIAHAELAFATLRGTSIKDLPLALPCPLTLFHSAHPSESDASSASWALPQYVVGVKLQALAETNIFSLFSIFRRAGPLVSLRLDVDIGRDAPVCVVRYWSLDHADAAAPGVTAALRERFQLSGIVSLKSYDPCTILITNLDSGLEANDIHGLFNKFGTIIE</sequence>
<reference evidence="2 3" key="1">
    <citation type="journal article" date="2012" name="BMC Genomics">
        <title>Comparative genomics of the white-rot fungi, Phanerochaete carnosa and P. chrysosporium, to elucidate the genetic basis of the distinct wood types they colonize.</title>
        <authorList>
            <person name="Suzuki H."/>
            <person name="MacDonald J."/>
            <person name="Syed K."/>
            <person name="Salamov A."/>
            <person name="Hori C."/>
            <person name="Aerts A."/>
            <person name="Henrissat B."/>
            <person name="Wiebenga A."/>
            <person name="vanKuyk P.A."/>
            <person name="Barry K."/>
            <person name="Lindquist E."/>
            <person name="LaButti K."/>
            <person name="Lapidus A."/>
            <person name="Lucas S."/>
            <person name="Coutinho P."/>
            <person name="Gong Y."/>
            <person name="Samejima M."/>
            <person name="Mahadevan R."/>
            <person name="Abou-Zaid M."/>
            <person name="de Vries R.P."/>
            <person name="Igarashi K."/>
            <person name="Yadav J.S."/>
            <person name="Grigoriev I.V."/>
            <person name="Master E.R."/>
        </authorList>
    </citation>
    <scope>NUCLEOTIDE SEQUENCE [LARGE SCALE GENOMIC DNA]</scope>
    <source>
        <strain evidence="2 3">HHB-10118-sp</strain>
    </source>
</reference>
<dbReference type="Pfam" id="PF00076">
    <property type="entry name" value="RRM_1"/>
    <property type="match status" value="1"/>
</dbReference>
<dbReference type="GO" id="GO:0003723">
    <property type="term" value="F:RNA binding"/>
    <property type="evidence" value="ECO:0007669"/>
    <property type="project" value="InterPro"/>
</dbReference>
<accession>K5UJX3</accession>
<proteinExistence type="predicted"/>
<dbReference type="HOGENOM" id="CLU_083953_0_0_1"/>
<dbReference type="AlphaFoldDB" id="K5UJX3"/>
<dbReference type="OrthoDB" id="2801106at2759"/>
<evidence type="ECO:0000313" key="3">
    <source>
        <dbReference type="Proteomes" id="UP000008370"/>
    </source>
</evidence>
<organism evidence="2 3">
    <name type="scientific">Phanerochaete carnosa (strain HHB-10118-sp)</name>
    <name type="common">White-rot fungus</name>
    <name type="synonym">Peniophora carnosa</name>
    <dbReference type="NCBI Taxonomy" id="650164"/>
    <lineage>
        <taxon>Eukaryota</taxon>
        <taxon>Fungi</taxon>
        <taxon>Dikarya</taxon>
        <taxon>Basidiomycota</taxon>
        <taxon>Agaricomycotina</taxon>
        <taxon>Agaricomycetes</taxon>
        <taxon>Polyporales</taxon>
        <taxon>Phanerochaetaceae</taxon>
        <taxon>Phanerochaete</taxon>
    </lineage>
</organism>
<gene>
    <name evidence="2" type="ORF">PHACADRAFT_214367</name>
</gene>
<protein>
    <recommendedName>
        <fullName evidence="1">RRM domain-containing protein</fullName>
    </recommendedName>
</protein>
<dbReference type="GeneID" id="18913503"/>
<dbReference type="InterPro" id="IPR012677">
    <property type="entry name" value="Nucleotide-bd_a/b_plait_sf"/>
</dbReference>
<dbReference type="InterPro" id="IPR035979">
    <property type="entry name" value="RBD_domain_sf"/>
</dbReference>
<dbReference type="EMBL" id="JH930480">
    <property type="protein sequence ID" value="EKM49851.1"/>
    <property type="molecule type" value="Genomic_DNA"/>
</dbReference>
<dbReference type="SUPFAM" id="SSF54928">
    <property type="entry name" value="RNA-binding domain, RBD"/>
    <property type="match status" value="2"/>
</dbReference>
<dbReference type="Proteomes" id="UP000008370">
    <property type="component" value="Unassembled WGS sequence"/>
</dbReference>
<dbReference type="InParanoid" id="K5UJX3"/>
<evidence type="ECO:0000259" key="1">
    <source>
        <dbReference type="Pfam" id="PF00076"/>
    </source>
</evidence>
<dbReference type="Gene3D" id="3.30.70.330">
    <property type="match status" value="1"/>
</dbReference>
<keyword evidence="3" id="KW-1185">Reference proteome</keyword>
<dbReference type="RefSeq" id="XP_007401902.1">
    <property type="nucleotide sequence ID" value="XM_007401840.1"/>
</dbReference>
<dbReference type="KEGG" id="pco:PHACADRAFT_214367"/>
<name>K5UJX3_PHACS</name>
<dbReference type="CDD" id="cd00590">
    <property type="entry name" value="RRM_SF"/>
    <property type="match status" value="1"/>
</dbReference>
<dbReference type="InterPro" id="IPR000504">
    <property type="entry name" value="RRM_dom"/>
</dbReference>
<evidence type="ECO:0000313" key="2">
    <source>
        <dbReference type="EMBL" id="EKM49851.1"/>
    </source>
</evidence>